<evidence type="ECO:0000313" key="1">
    <source>
        <dbReference type="EMBL" id="ABY87389.1"/>
    </source>
</evidence>
<reference evidence="1" key="1">
    <citation type="submission" date="2007-10" db="EMBL/GenBank/DDBJ databases">
        <authorList>
            <person name="Wang K.-J."/>
            <person name="Ren H.-L."/>
            <person name="Xu D.-D."/>
            <person name="Cai L."/>
            <person name="Lin Z.-Y."/>
            <person name="Yang M."/>
            <person name="Qiao K."/>
            <person name="Zhang N."/>
        </authorList>
    </citation>
    <scope>NUCLEOTIDE SEQUENCE</scope>
</reference>
<dbReference type="EMBL" id="EU244373">
    <property type="protein sequence ID" value="ABY87389.1"/>
    <property type="molecule type" value="mRNA"/>
</dbReference>
<dbReference type="AlphaFoldDB" id="B3TK61"/>
<name>B3TK61_HALDV</name>
<protein>
    <submittedName>
        <fullName evidence="1">Uncharacterized protein</fullName>
    </submittedName>
</protein>
<accession>B3TK61</accession>
<sequence>YLCQTPNTNSRFQHHPDSITQWKRLWGLWMCSINETLVDDVTD</sequence>
<feature type="non-terminal residue" evidence="1">
    <location>
        <position position="1"/>
    </location>
</feature>
<proteinExistence type="evidence at transcript level"/>
<reference evidence="1" key="2">
    <citation type="journal article" date="2008" name="Dev. Comp. Immunol.">
        <title>Identification of the up-regulated expression genes in hemocytes of variously colored abalone (Haliotis diversicolor Reeve, 1846) challenged with bacteria.</title>
        <authorList>
            <person name="Wang K.J."/>
            <person name="Ren H.L."/>
            <person name="Xu D.D."/>
            <person name="Cai L."/>
            <person name="Yang M."/>
        </authorList>
    </citation>
    <scope>NUCLEOTIDE SEQUENCE</scope>
</reference>
<organism evidence="1">
    <name type="scientific">Haliotis diversicolor</name>
    <name type="common">Abalone</name>
    <name type="synonym">Sulculus diversicolor</name>
    <dbReference type="NCBI Taxonomy" id="36095"/>
    <lineage>
        <taxon>Eukaryota</taxon>
        <taxon>Metazoa</taxon>
        <taxon>Spiralia</taxon>
        <taxon>Lophotrochozoa</taxon>
        <taxon>Mollusca</taxon>
        <taxon>Gastropoda</taxon>
        <taxon>Vetigastropoda</taxon>
        <taxon>Lepetellida</taxon>
        <taxon>Haliotoidea</taxon>
        <taxon>Haliotidae</taxon>
        <taxon>Haliotis</taxon>
    </lineage>
</organism>